<feature type="non-terminal residue" evidence="1">
    <location>
        <position position="34"/>
    </location>
</feature>
<comment type="caution">
    <text evidence="1">The sequence shown here is derived from an EMBL/GenBank/DDBJ whole genome shotgun (WGS) entry which is preliminary data.</text>
</comment>
<evidence type="ECO:0000313" key="1">
    <source>
        <dbReference type="EMBL" id="TCP64793.1"/>
    </source>
</evidence>
<organism evidence="1 2">
    <name type="scientific">Heliophilum fasciatum</name>
    <dbReference type="NCBI Taxonomy" id="35700"/>
    <lineage>
        <taxon>Bacteria</taxon>
        <taxon>Bacillati</taxon>
        <taxon>Bacillota</taxon>
        <taxon>Clostridia</taxon>
        <taxon>Eubacteriales</taxon>
        <taxon>Heliobacteriaceae</taxon>
        <taxon>Heliophilum</taxon>
    </lineage>
</organism>
<name>A0A4R2RNM9_9FIRM</name>
<keyword evidence="2" id="KW-1185">Reference proteome</keyword>
<evidence type="ECO:0000313" key="2">
    <source>
        <dbReference type="Proteomes" id="UP000294813"/>
    </source>
</evidence>
<gene>
    <name evidence="1" type="ORF">EDD73_108146</name>
</gene>
<accession>A0A4R2RNM9</accession>
<dbReference type="EMBL" id="SLXT01000008">
    <property type="protein sequence ID" value="TCP64793.1"/>
    <property type="molecule type" value="Genomic_DNA"/>
</dbReference>
<sequence length="34" mass="4282">MIRVRPGTQWNQVWYPLKPCFFQINQENSRKPYR</sequence>
<dbReference type="AlphaFoldDB" id="A0A4R2RNM9"/>
<reference evidence="1 2" key="1">
    <citation type="submission" date="2019-03" db="EMBL/GenBank/DDBJ databases">
        <title>Genomic Encyclopedia of Type Strains, Phase IV (KMG-IV): sequencing the most valuable type-strain genomes for metagenomic binning, comparative biology and taxonomic classification.</title>
        <authorList>
            <person name="Goeker M."/>
        </authorList>
    </citation>
    <scope>NUCLEOTIDE SEQUENCE [LARGE SCALE GENOMIC DNA]</scope>
    <source>
        <strain evidence="1 2">DSM 11170</strain>
    </source>
</reference>
<protein>
    <submittedName>
        <fullName evidence="1">Uncharacterized protein</fullName>
    </submittedName>
</protein>
<dbReference type="Proteomes" id="UP000294813">
    <property type="component" value="Unassembled WGS sequence"/>
</dbReference>
<proteinExistence type="predicted"/>